<evidence type="ECO:0000256" key="1">
    <source>
        <dbReference type="ARBA" id="ARBA00005417"/>
    </source>
</evidence>
<sequence length="358" mass="38653">MLEIKNLRLTYAGADAPAIDNLSLSVPDGTIVTLLGESGCGKTSTLRSVAGLETPDSGEIFIGGQAVFSGAGAVVPPYRRQIGMVFQSYAIWPHKTVFENVAYGLRSAKEPRTVVVERTTWALSTVGLGDFAQRSAALLSGGQQQRVALARALATRPRLLLLDEPLSNLDAKLREQMRFELRRILKDLGITAIYVTHDQEDAFVLSDMTALMNRGRIEQLGAPNDIYQRPATRFVAEFLGQSCRTEGVVRGLVGDRQMVDTPLGSLACLSARTFAAGDKVIVYVRPEELQPVEEASEGQAVSLERISLLGGVVDWEGLAGGVRLRGTVPTGTQIANHLVSNRPEKLTVSIRNARCVPA</sequence>
<dbReference type="PROSITE" id="PS50893">
    <property type="entry name" value="ABC_TRANSPORTER_2"/>
    <property type="match status" value="1"/>
</dbReference>
<dbReference type="PANTHER" id="PTHR42781:SF4">
    <property type="entry name" value="SPERMIDINE_PUTRESCINE IMPORT ATP-BINDING PROTEIN POTA"/>
    <property type="match status" value="1"/>
</dbReference>
<evidence type="ECO:0000313" key="6">
    <source>
        <dbReference type="EMBL" id="MFC3205409.1"/>
    </source>
</evidence>
<dbReference type="Pfam" id="PF00005">
    <property type="entry name" value="ABC_tran"/>
    <property type="match status" value="1"/>
</dbReference>
<dbReference type="SUPFAM" id="SSF52540">
    <property type="entry name" value="P-loop containing nucleoside triphosphate hydrolases"/>
    <property type="match status" value="1"/>
</dbReference>
<keyword evidence="4 6" id="KW-0067">ATP-binding</keyword>
<dbReference type="InterPro" id="IPR027417">
    <property type="entry name" value="P-loop_NTPase"/>
</dbReference>
<dbReference type="InterPro" id="IPR017871">
    <property type="entry name" value="ABC_transporter-like_CS"/>
</dbReference>
<dbReference type="PROSITE" id="PS00211">
    <property type="entry name" value="ABC_TRANSPORTER_1"/>
    <property type="match status" value="1"/>
</dbReference>
<keyword evidence="3" id="KW-0547">Nucleotide-binding</keyword>
<organism evidence="6 7">
    <name type="scientific">Aquamicrobium soli</name>
    <dbReference type="NCBI Taxonomy" id="1811518"/>
    <lineage>
        <taxon>Bacteria</taxon>
        <taxon>Pseudomonadati</taxon>
        <taxon>Pseudomonadota</taxon>
        <taxon>Alphaproteobacteria</taxon>
        <taxon>Hyphomicrobiales</taxon>
        <taxon>Phyllobacteriaceae</taxon>
        <taxon>Aquamicrobium</taxon>
    </lineage>
</organism>
<evidence type="ECO:0000256" key="2">
    <source>
        <dbReference type="ARBA" id="ARBA00022448"/>
    </source>
</evidence>
<feature type="domain" description="ABC transporter" evidence="5">
    <location>
        <begin position="2"/>
        <end position="239"/>
    </location>
</feature>
<name>A0ABV7K8I8_9HYPH</name>
<evidence type="ECO:0000256" key="4">
    <source>
        <dbReference type="ARBA" id="ARBA00022840"/>
    </source>
</evidence>
<evidence type="ECO:0000313" key="7">
    <source>
        <dbReference type="Proteomes" id="UP001595583"/>
    </source>
</evidence>
<comment type="similarity">
    <text evidence="1">Belongs to the ABC transporter superfamily.</text>
</comment>
<dbReference type="PANTHER" id="PTHR42781">
    <property type="entry name" value="SPERMIDINE/PUTRESCINE IMPORT ATP-BINDING PROTEIN POTA"/>
    <property type="match status" value="1"/>
</dbReference>
<dbReference type="InterPro" id="IPR003593">
    <property type="entry name" value="AAA+_ATPase"/>
</dbReference>
<dbReference type="Gene3D" id="2.40.50.100">
    <property type="match status" value="1"/>
</dbReference>
<dbReference type="GO" id="GO:0005524">
    <property type="term" value="F:ATP binding"/>
    <property type="evidence" value="ECO:0007669"/>
    <property type="project" value="UniProtKB-KW"/>
</dbReference>
<dbReference type="InterPro" id="IPR050093">
    <property type="entry name" value="ABC_SmlMolc_Importer"/>
</dbReference>
<protein>
    <submittedName>
        <fullName evidence="6">ABC transporter ATP-binding protein</fullName>
    </submittedName>
</protein>
<dbReference type="Proteomes" id="UP001595583">
    <property type="component" value="Unassembled WGS sequence"/>
</dbReference>
<keyword evidence="7" id="KW-1185">Reference proteome</keyword>
<dbReference type="EMBL" id="JBHRTK010000004">
    <property type="protein sequence ID" value="MFC3205409.1"/>
    <property type="molecule type" value="Genomic_DNA"/>
</dbReference>
<accession>A0ABV7K8I8</accession>
<dbReference type="SMART" id="SM00382">
    <property type="entry name" value="AAA"/>
    <property type="match status" value="1"/>
</dbReference>
<evidence type="ECO:0000259" key="5">
    <source>
        <dbReference type="PROSITE" id="PS50893"/>
    </source>
</evidence>
<dbReference type="Gene3D" id="3.40.50.300">
    <property type="entry name" value="P-loop containing nucleotide triphosphate hydrolases"/>
    <property type="match status" value="1"/>
</dbReference>
<dbReference type="InterPro" id="IPR003439">
    <property type="entry name" value="ABC_transporter-like_ATP-bd"/>
</dbReference>
<evidence type="ECO:0000256" key="3">
    <source>
        <dbReference type="ARBA" id="ARBA00022741"/>
    </source>
</evidence>
<dbReference type="RefSeq" id="WP_378218850.1">
    <property type="nucleotide sequence ID" value="NZ_JBHRTK010000004.1"/>
</dbReference>
<comment type="caution">
    <text evidence="6">The sequence shown here is derived from an EMBL/GenBank/DDBJ whole genome shotgun (WGS) entry which is preliminary data.</text>
</comment>
<keyword evidence="2" id="KW-0813">Transport</keyword>
<reference evidence="7" key="1">
    <citation type="journal article" date="2019" name="Int. J. Syst. Evol. Microbiol.">
        <title>The Global Catalogue of Microorganisms (GCM) 10K type strain sequencing project: providing services to taxonomists for standard genome sequencing and annotation.</title>
        <authorList>
            <consortium name="The Broad Institute Genomics Platform"/>
            <consortium name="The Broad Institute Genome Sequencing Center for Infectious Disease"/>
            <person name="Wu L."/>
            <person name="Ma J."/>
        </authorList>
    </citation>
    <scope>NUCLEOTIDE SEQUENCE [LARGE SCALE GENOMIC DNA]</scope>
    <source>
        <strain evidence="7">KCTC 52165</strain>
    </source>
</reference>
<gene>
    <name evidence="6" type="ORF">ACFOHJ_04230</name>
</gene>
<proteinExistence type="inferred from homology"/>